<reference evidence="3" key="1">
    <citation type="journal article" date="2019" name="Int. J. Syst. Evol. Microbiol.">
        <title>The Global Catalogue of Microorganisms (GCM) 10K type strain sequencing project: providing services to taxonomists for standard genome sequencing and annotation.</title>
        <authorList>
            <consortium name="The Broad Institute Genomics Platform"/>
            <consortium name="The Broad Institute Genome Sequencing Center for Infectious Disease"/>
            <person name="Wu L."/>
            <person name="Ma J."/>
        </authorList>
    </citation>
    <scope>NUCLEOTIDE SEQUENCE [LARGE SCALE GENOMIC DNA]</scope>
    <source>
        <strain evidence="3">CCUG 62974</strain>
    </source>
</reference>
<evidence type="ECO:0000313" key="2">
    <source>
        <dbReference type="EMBL" id="MFD0887216.1"/>
    </source>
</evidence>
<proteinExistence type="predicted"/>
<feature type="compositionally biased region" description="Gly residues" evidence="1">
    <location>
        <begin position="89"/>
        <end position="102"/>
    </location>
</feature>
<keyword evidence="3" id="KW-1185">Reference proteome</keyword>
<protein>
    <submittedName>
        <fullName evidence="2">IS3 family transposase</fullName>
    </submittedName>
</protein>
<feature type="compositionally biased region" description="Basic and acidic residues" evidence="1">
    <location>
        <begin position="77"/>
        <end position="88"/>
    </location>
</feature>
<organism evidence="2 3">
    <name type="scientific">Streptosporangium algeriense</name>
    <dbReference type="NCBI Taxonomy" id="1682748"/>
    <lineage>
        <taxon>Bacteria</taxon>
        <taxon>Bacillati</taxon>
        <taxon>Actinomycetota</taxon>
        <taxon>Actinomycetes</taxon>
        <taxon>Streptosporangiales</taxon>
        <taxon>Streptosporangiaceae</taxon>
        <taxon>Streptosporangium</taxon>
    </lineage>
</organism>
<accession>A0ABW3DTN1</accession>
<gene>
    <name evidence="2" type="ORF">ACFQ08_21960</name>
</gene>
<feature type="region of interest" description="Disordered" evidence="1">
    <location>
        <begin position="77"/>
        <end position="102"/>
    </location>
</feature>
<evidence type="ECO:0000256" key="1">
    <source>
        <dbReference type="SAM" id="MobiDB-lite"/>
    </source>
</evidence>
<comment type="caution">
    <text evidence="2">The sequence shown here is derived from an EMBL/GenBank/DDBJ whole genome shotgun (WGS) entry which is preliminary data.</text>
</comment>
<evidence type="ECO:0000313" key="3">
    <source>
        <dbReference type="Proteomes" id="UP001597024"/>
    </source>
</evidence>
<dbReference type="EMBL" id="JBHTHX010000852">
    <property type="protein sequence ID" value="MFD0887216.1"/>
    <property type="molecule type" value="Genomic_DNA"/>
</dbReference>
<name>A0ABW3DTN1_9ACTN</name>
<sequence length="102" mass="10992">MSARGLIACRKTKYGVPHAVGCRILGVSQSWFCKWRDHAPTIRRRRRADLDAAITAAFEASGGIYGSPRIARDLHERGRRVSVEHSRGADGGARPGGSGAAH</sequence>
<feature type="non-terminal residue" evidence="2">
    <location>
        <position position="102"/>
    </location>
</feature>
<dbReference type="Proteomes" id="UP001597024">
    <property type="component" value="Unassembled WGS sequence"/>
</dbReference>